<keyword evidence="3" id="KW-1185">Reference proteome</keyword>
<gene>
    <name evidence="2" type="ORF">J2S25_000895</name>
</gene>
<proteinExistence type="predicted"/>
<evidence type="ECO:0000313" key="3">
    <source>
        <dbReference type="Proteomes" id="UP001242313"/>
    </source>
</evidence>
<dbReference type="RefSeq" id="WP_307191304.1">
    <property type="nucleotide sequence ID" value="NZ_JAUSUN010000004.1"/>
</dbReference>
<comment type="caution">
    <text evidence="2">The sequence shown here is derived from an EMBL/GenBank/DDBJ whole genome shotgun (WGS) entry which is preliminary data.</text>
</comment>
<organism evidence="2 3">
    <name type="scientific">Mesobacillus stamsii</name>
    <dbReference type="NCBI Taxonomy" id="225347"/>
    <lineage>
        <taxon>Bacteria</taxon>
        <taxon>Bacillati</taxon>
        <taxon>Bacillota</taxon>
        <taxon>Bacilli</taxon>
        <taxon>Bacillales</taxon>
        <taxon>Bacillaceae</taxon>
        <taxon>Mesobacillus</taxon>
    </lineage>
</organism>
<dbReference type="InterPro" id="IPR006640">
    <property type="entry name" value="SprT-like_domain"/>
</dbReference>
<dbReference type="Pfam" id="PF10263">
    <property type="entry name" value="SprT-like"/>
    <property type="match status" value="1"/>
</dbReference>
<accession>A0ABU0FS22</accession>
<sequence length="102" mass="11512">MIPDKIKVAGIDYEIEEVDVVILDGSTSYAGSCLYTESKIELLKNLPKTKKEQTLVHEIIHACLFEAGFNEHDEDMVNRLGIVLYQVLKDNNLNFGADKAER</sequence>
<evidence type="ECO:0000259" key="1">
    <source>
        <dbReference type="Pfam" id="PF10263"/>
    </source>
</evidence>
<protein>
    <recommendedName>
        <fullName evidence="1">SprT-like domain-containing protein</fullName>
    </recommendedName>
</protein>
<evidence type="ECO:0000313" key="2">
    <source>
        <dbReference type="EMBL" id="MDQ0412715.1"/>
    </source>
</evidence>
<feature type="domain" description="SprT-like" evidence="1">
    <location>
        <begin position="24"/>
        <end position="73"/>
    </location>
</feature>
<reference evidence="2 3" key="1">
    <citation type="submission" date="2023-07" db="EMBL/GenBank/DDBJ databases">
        <title>Genomic Encyclopedia of Type Strains, Phase IV (KMG-IV): sequencing the most valuable type-strain genomes for metagenomic binning, comparative biology and taxonomic classification.</title>
        <authorList>
            <person name="Goeker M."/>
        </authorList>
    </citation>
    <scope>NUCLEOTIDE SEQUENCE [LARGE SCALE GENOMIC DNA]</scope>
    <source>
        <strain evidence="2 3">DSM 19598</strain>
    </source>
</reference>
<dbReference type="EMBL" id="JAUSUN010000004">
    <property type="protein sequence ID" value="MDQ0412715.1"/>
    <property type="molecule type" value="Genomic_DNA"/>
</dbReference>
<name>A0ABU0FS22_9BACI</name>
<dbReference type="Proteomes" id="UP001242313">
    <property type="component" value="Unassembled WGS sequence"/>
</dbReference>